<proteinExistence type="predicted"/>
<evidence type="ECO:0000256" key="1">
    <source>
        <dbReference type="SAM" id="MobiDB-lite"/>
    </source>
</evidence>
<feature type="region of interest" description="Disordered" evidence="1">
    <location>
        <begin position="67"/>
        <end position="87"/>
    </location>
</feature>
<accession>A0AAD7SEB3</accession>
<organism evidence="2 3">
    <name type="scientific">Aldrovandia affinis</name>
    <dbReference type="NCBI Taxonomy" id="143900"/>
    <lineage>
        <taxon>Eukaryota</taxon>
        <taxon>Metazoa</taxon>
        <taxon>Chordata</taxon>
        <taxon>Craniata</taxon>
        <taxon>Vertebrata</taxon>
        <taxon>Euteleostomi</taxon>
        <taxon>Actinopterygii</taxon>
        <taxon>Neopterygii</taxon>
        <taxon>Teleostei</taxon>
        <taxon>Notacanthiformes</taxon>
        <taxon>Halosauridae</taxon>
        <taxon>Aldrovandia</taxon>
    </lineage>
</organism>
<protein>
    <submittedName>
        <fullName evidence="2">Uncharacterized protein</fullName>
    </submittedName>
</protein>
<evidence type="ECO:0000313" key="2">
    <source>
        <dbReference type="EMBL" id="KAJ8400966.1"/>
    </source>
</evidence>
<dbReference type="Proteomes" id="UP001221898">
    <property type="component" value="Unassembled WGS sequence"/>
</dbReference>
<keyword evidence="3" id="KW-1185">Reference proteome</keyword>
<reference evidence="2" key="1">
    <citation type="journal article" date="2023" name="Science">
        <title>Genome structures resolve the early diversification of teleost fishes.</title>
        <authorList>
            <person name="Parey E."/>
            <person name="Louis A."/>
            <person name="Montfort J."/>
            <person name="Bouchez O."/>
            <person name="Roques C."/>
            <person name="Iampietro C."/>
            <person name="Lluch J."/>
            <person name="Castinel A."/>
            <person name="Donnadieu C."/>
            <person name="Desvignes T."/>
            <person name="Floi Bucao C."/>
            <person name="Jouanno E."/>
            <person name="Wen M."/>
            <person name="Mejri S."/>
            <person name="Dirks R."/>
            <person name="Jansen H."/>
            <person name="Henkel C."/>
            <person name="Chen W.J."/>
            <person name="Zahm M."/>
            <person name="Cabau C."/>
            <person name="Klopp C."/>
            <person name="Thompson A.W."/>
            <person name="Robinson-Rechavi M."/>
            <person name="Braasch I."/>
            <person name="Lecointre G."/>
            <person name="Bobe J."/>
            <person name="Postlethwait J.H."/>
            <person name="Berthelot C."/>
            <person name="Roest Crollius H."/>
            <person name="Guiguen Y."/>
        </authorList>
    </citation>
    <scope>NUCLEOTIDE SEQUENCE</scope>
    <source>
        <strain evidence="2">NC1722</strain>
    </source>
</reference>
<name>A0AAD7SEB3_9TELE</name>
<sequence>MLAPKRACGGRTGLALASRNGQQHHNPPPICTLAGCDAQGVLWFRPTGGSVPLLVQENRTGRDVWGVGGAPSAWGSGGRGPGLSEPTWGRQIDLKEDRGLAALIAATMASPDELLM</sequence>
<comment type="caution">
    <text evidence="2">The sequence shown here is derived from an EMBL/GenBank/DDBJ whole genome shotgun (WGS) entry which is preliminary data.</text>
</comment>
<evidence type="ECO:0000313" key="3">
    <source>
        <dbReference type="Proteomes" id="UP001221898"/>
    </source>
</evidence>
<gene>
    <name evidence="2" type="ORF">AAFF_G00389230</name>
</gene>
<dbReference type="AlphaFoldDB" id="A0AAD7SEB3"/>
<dbReference type="EMBL" id="JAINUG010000073">
    <property type="protein sequence ID" value="KAJ8400966.1"/>
    <property type="molecule type" value="Genomic_DNA"/>
</dbReference>